<organism evidence="3 4">
    <name type="scientific">Sphaerisporangium rubeum</name>
    <dbReference type="NCBI Taxonomy" id="321317"/>
    <lineage>
        <taxon>Bacteria</taxon>
        <taxon>Bacillati</taxon>
        <taxon>Actinomycetota</taxon>
        <taxon>Actinomycetes</taxon>
        <taxon>Streptosporangiales</taxon>
        <taxon>Streptosporangiaceae</taxon>
        <taxon>Sphaerisporangium</taxon>
    </lineage>
</organism>
<evidence type="ECO:0000256" key="2">
    <source>
        <dbReference type="SAM" id="SignalP"/>
    </source>
</evidence>
<dbReference type="PROSITE" id="PS51318">
    <property type="entry name" value="TAT"/>
    <property type="match status" value="1"/>
</dbReference>
<keyword evidence="4" id="KW-1185">Reference proteome</keyword>
<dbReference type="AlphaFoldDB" id="A0A7X0M8B0"/>
<evidence type="ECO:0000313" key="3">
    <source>
        <dbReference type="EMBL" id="MBB6475187.1"/>
    </source>
</evidence>
<dbReference type="InterPro" id="IPR006311">
    <property type="entry name" value="TAT_signal"/>
</dbReference>
<dbReference type="EMBL" id="JACHIU010000001">
    <property type="protein sequence ID" value="MBB6475187.1"/>
    <property type="molecule type" value="Genomic_DNA"/>
</dbReference>
<feature type="compositionally biased region" description="Pro residues" evidence="1">
    <location>
        <begin position="103"/>
        <end position="113"/>
    </location>
</feature>
<reference evidence="3 4" key="1">
    <citation type="submission" date="2020-08" db="EMBL/GenBank/DDBJ databases">
        <title>Sequencing the genomes of 1000 actinobacteria strains.</title>
        <authorList>
            <person name="Klenk H.-P."/>
        </authorList>
    </citation>
    <scope>NUCLEOTIDE SEQUENCE [LARGE SCALE GENOMIC DNA]</scope>
    <source>
        <strain evidence="3 4">DSM 44936</strain>
    </source>
</reference>
<feature type="compositionally biased region" description="Basic and acidic residues" evidence="1">
    <location>
        <begin position="82"/>
        <end position="91"/>
    </location>
</feature>
<evidence type="ECO:0000313" key="4">
    <source>
        <dbReference type="Proteomes" id="UP000555564"/>
    </source>
</evidence>
<name>A0A7X0M8B0_9ACTN</name>
<dbReference type="PROSITE" id="PS51257">
    <property type="entry name" value="PROKAR_LIPOPROTEIN"/>
    <property type="match status" value="1"/>
</dbReference>
<protein>
    <submittedName>
        <fullName evidence="3">Uncharacterized protein</fullName>
    </submittedName>
</protein>
<dbReference type="RefSeq" id="WP_184984333.1">
    <property type="nucleotide sequence ID" value="NZ_BAAALO010000047.1"/>
</dbReference>
<sequence length="173" mass="17729">MPQRALTRRAVLRGTAAGAAVTVAAGCSAPAPAPREPARPDPETVLLTKVIAAKEEMVALYGRAAEPGTGLAAQLRPFQQRHEAHLAELRRRLPPRATAPASPSGPQPSPGPSSPGASPPAEKVSLGRLRQLEREAAATRPRQIGGVSASLAQLLACIGACEAAHAVALARTS</sequence>
<dbReference type="Proteomes" id="UP000555564">
    <property type="component" value="Unassembled WGS sequence"/>
</dbReference>
<feature type="region of interest" description="Disordered" evidence="1">
    <location>
        <begin position="82"/>
        <end position="123"/>
    </location>
</feature>
<keyword evidence="2" id="KW-0732">Signal</keyword>
<comment type="caution">
    <text evidence="3">The sequence shown here is derived from an EMBL/GenBank/DDBJ whole genome shotgun (WGS) entry which is preliminary data.</text>
</comment>
<proteinExistence type="predicted"/>
<gene>
    <name evidence="3" type="ORF">BJ992_004618</name>
</gene>
<feature type="chain" id="PRO_5031367233" evidence="2">
    <location>
        <begin position="20"/>
        <end position="173"/>
    </location>
</feature>
<feature type="signal peptide" evidence="2">
    <location>
        <begin position="1"/>
        <end position="19"/>
    </location>
</feature>
<evidence type="ECO:0000256" key="1">
    <source>
        <dbReference type="SAM" id="MobiDB-lite"/>
    </source>
</evidence>
<accession>A0A7X0M8B0</accession>